<gene>
    <name evidence="1" type="ORF">AVEN_223962_1</name>
</gene>
<dbReference type="GO" id="GO:0015889">
    <property type="term" value="P:cobalamin transport"/>
    <property type="evidence" value="ECO:0007669"/>
    <property type="project" value="TreeGrafter"/>
</dbReference>
<comment type="caution">
    <text evidence="1">The sequence shown here is derived from an EMBL/GenBank/DDBJ whole genome shotgun (WGS) entry which is preliminary data.</text>
</comment>
<dbReference type="Proteomes" id="UP000499080">
    <property type="component" value="Unassembled WGS sequence"/>
</dbReference>
<dbReference type="Gene3D" id="2.170.130.30">
    <property type="match status" value="1"/>
</dbReference>
<dbReference type="GO" id="GO:0031419">
    <property type="term" value="F:cobalamin binding"/>
    <property type="evidence" value="ECO:0007669"/>
    <property type="project" value="TreeGrafter"/>
</dbReference>
<dbReference type="InterPro" id="IPR051588">
    <property type="entry name" value="Cobalamin_Transport"/>
</dbReference>
<keyword evidence="2" id="KW-1185">Reference proteome</keyword>
<dbReference type="AlphaFoldDB" id="A0A4Y2M4C2"/>
<reference evidence="1 2" key="1">
    <citation type="journal article" date="2019" name="Sci. Rep.">
        <title>Orb-weaving spider Araneus ventricosus genome elucidates the spidroin gene catalogue.</title>
        <authorList>
            <person name="Kono N."/>
            <person name="Nakamura H."/>
            <person name="Ohtoshi R."/>
            <person name="Moran D.A.P."/>
            <person name="Shinohara A."/>
            <person name="Yoshida Y."/>
            <person name="Fujiwara M."/>
            <person name="Mori M."/>
            <person name="Tomita M."/>
            <person name="Arakawa K."/>
        </authorList>
    </citation>
    <scope>NUCLEOTIDE SEQUENCE [LARGE SCALE GENOMIC DNA]</scope>
</reference>
<dbReference type="GO" id="GO:0005615">
    <property type="term" value="C:extracellular space"/>
    <property type="evidence" value="ECO:0007669"/>
    <property type="project" value="TreeGrafter"/>
</dbReference>
<dbReference type="EMBL" id="BGPR01006714">
    <property type="protein sequence ID" value="GBN21273.1"/>
    <property type="molecule type" value="Genomic_DNA"/>
</dbReference>
<dbReference type="PANTHER" id="PTHR10559">
    <property type="entry name" value="TRANSCOBALAMIN-1/GASTRIC INTRINSIC FACTOR"/>
    <property type="match status" value="1"/>
</dbReference>
<sequence length="261" mass="29866">MHPIRHCPWALPQLPQEIRSPFCRLLQMWGNRKSPSLRNEMPAYFILSPQGTKPTIQNPLVALFIHDSYKKDFDLDSAIKVLVDGLNGSKSLLTAYYALPVLSRKSLLNVTSNHCTKEPVAEEEALQKVLDVDGETITVQYSVWMGDKINLSRTWRLKMRVNSTIYDAIETVAKIDNRQRVGYNVVDGKPYVSALNGMEDDPEMGTYWFVYQKSLKSDDAAKIVEQSPVDIKLQPHLEIILWYKRGPWSGHIFMQKPFTSP</sequence>
<accession>A0A4Y2M4C2</accession>
<protein>
    <submittedName>
        <fullName evidence="1">Uncharacterized protein</fullName>
    </submittedName>
</protein>
<evidence type="ECO:0000313" key="1">
    <source>
        <dbReference type="EMBL" id="GBN21273.1"/>
    </source>
</evidence>
<name>A0A4Y2M4C2_ARAVE</name>
<evidence type="ECO:0000313" key="2">
    <source>
        <dbReference type="Proteomes" id="UP000499080"/>
    </source>
</evidence>
<dbReference type="PANTHER" id="PTHR10559:SF18">
    <property type="entry name" value="TRANSCOBALAMIN II"/>
    <property type="match status" value="1"/>
</dbReference>
<organism evidence="1 2">
    <name type="scientific">Araneus ventricosus</name>
    <name type="common">Orbweaver spider</name>
    <name type="synonym">Epeira ventricosa</name>
    <dbReference type="NCBI Taxonomy" id="182803"/>
    <lineage>
        <taxon>Eukaryota</taxon>
        <taxon>Metazoa</taxon>
        <taxon>Ecdysozoa</taxon>
        <taxon>Arthropoda</taxon>
        <taxon>Chelicerata</taxon>
        <taxon>Arachnida</taxon>
        <taxon>Araneae</taxon>
        <taxon>Araneomorphae</taxon>
        <taxon>Entelegynae</taxon>
        <taxon>Araneoidea</taxon>
        <taxon>Araneidae</taxon>
        <taxon>Araneus</taxon>
    </lineage>
</organism>
<proteinExistence type="predicted"/>